<dbReference type="Pfam" id="PF13930">
    <property type="entry name" value="Endonuclea_NS_2"/>
    <property type="match status" value="1"/>
</dbReference>
<keyword evidence="2" id="KW-0540">Nuclease</keyword>
<dbReference type="RefSeq" id="WP_087030220.1">
    <property type="nucleotide sequence ID" value="NZ_FJNE01000001.1"/>
</dbReference>
<dbReference type="STRING" id="140314.SAMN04488076_10248"/>
<reference evidence="2 3" key="1">
    <citation type="submission" date="2016-02" db="EMBL/GenBank/DDBJ databases">
        <authorList>
            <person name="Wen L."/>
            <person name="He K."/>
            <person name="Yang H."/>
        </authorList>
    </citation>
    <scope>NUCLEOTIDE SEQUENCE [LARGE SCALE GENOMIC DNA]</scope>
    <source>
        <strain evidence="2">Trichococcus palustris</strain>
    </source>
</reference>
<dbReference type="GO" id="GO:0004519">
    <property type="term" value="F:endonuclease activity"/>
    <property type="evidence" value="ECO:0007669"/>
    <property type="project" value="UniProtKB-KW"/>
</dbReference>
<proteinExistence type="predicted"/>
<gene>
    <name evidence="2" type="ORF">Tpal_242</name>
</gene>
<keyword evidence="2" id="KW-0255">Endonuclease</keyword>
<dbReference type="InterPro" id="IPR044929">
    <property type="entry name" value="DNA/RNA_non-sp_Endonuclease_sf"/>
</dbReference>
<evidence type="ECO:0000313" key="2">
    <source>
        <dbReference type="EMBL" id="CZQ81790.1"/>
    </source>
</evidence>
<evidence type="ECO:0000259" key="1">
    <source>
        <dbReference type="Pfam" id="PF13930"/>
    </source>
</evidence>
<dbReference type="InterPro" id="IPR044927">
    <property type="entry name" value="Endonuclea_NS_2"/>
</dbReference>
<dbReference type="EMBL" id="FJNE01000001">
    <property type="protein sequence ID" value="CZQ81790.1"/>
    <property type="molecule type" value="Genomic_DNA"/>
</dbReference>
<keyword evidence="2" id="KW-0378">Hydrolase</keyword>
<protein>
    <submittedName>
        <fullName evidence="2">Dna/rna non-specific endonuclease</fullName>
    </submittedName>
</protein>
<keyword evidence="3" id="KW-1185">Reference proteome</keyword>
<organism evidence="2 3">
    <name type="scientific">Trichococcus palustris</name>
    <dbReference type="NCBI Taxonomy" id="140314"/>
    <lineage>
        <taxon>Bacteria</taxon>
        <taxon>Bacillati</taxon>
        <taxon>Bacillota</taxon>
        <taxon>Bacilli</taxon>
        <taxon>Lactobacillales</taxon>
        <taxon>Carnobacteriaceae</taxon>
        <taxon>Trichococcus</taxon>
    </lineage>
</organism>
<dbReference type="Proteomes" id="UP000242754">
    <property type="component" value="Unassembled WGS sequence"/>
</dbReference>
<dbReference type="OrthoDB" id="9783680at2"/>
<name>A0A143Y807_9LACT</name>
<evidence type="ECO:0000313" key="3">
    <source>
        <dbReference type="Proteomes" id="UP000242754"/>
    </source>
</evidence>
<dbReference type="Gene3D" id="3.40.570.10">
    <property type="entry name" value="Extracellular Endonuclease, subunit A"/>
    <property type="match status" value="1"/>
</dbReference>
<feature type="domain" description="Type VII secretion system protein EssD-like" evidence="1">
    <location>
        <begin position="147"/>
        <end position="278"/>
    </location>
</feature>
<dbReference type="AlphaFoldDB" id="A0A143Y807"/>
<accession>A0A143Y807</accession>
<sequence>MSKKGGDNPFFGMLGLLLVPAIVFSVVISNNPLNRKIENSVKETQVAVESEAASADFLFAESTNSSDSEILFESIKEVESKSSTEPVNQDISQVESIDPSLEPSKEIPIKQVNSAILTAADVPAYTGADEIILNGGKSTFTVAELQYDGVGWAVYGNLDEWNRVTTMNAMVTPDMYDTGTDADSRILPSGWKKSGQNEGNPEQLNRGHLLADVLGGSGEDWRNLVTLYRNANYPTMYFAAEDIVNTAIQHGSVVRYRVTPIFMGEELMCEGLHIMAKSVTDNSVDLNVYVFNEPKDGID</sequence>